<organism evidence="3 4">
    <name type="scientific">Botrytis porri</name>
    <dbReference type="NCBI Taxonomy" id="87229"/>
    <lineage>
        <taxon>Eukaryota</taxon>
        <taxon>Fungi</taxon>
        <taxon>Dikarya</taxon>
        <taxon>Ascomycota</taxon>
        <taxon>Pezizomycotina</taxon>
        <taxon>Leotiomycetes</taxon>
        <taxon>Helotiales</taxon>
        <taxon>Sclerotiniaceae</taxon>
        <taxon>Botrytis</taxon>
    </lineage>
</organism>
<dbReference type="EMBL" id="PQXO01000677">
    <property type="protein sequence ID" value="TGO83241.1"/>
    <property type="molecule type" value="Genomic_DNA"/>
</dbReference>
<evidence type="ECO:0000256" key="1">
    <source>
        <dbReference type="ARBA" id="ARBA00010790"/>
    </source>
</evidence>
<feature type="domain" description="Glucose-methanol-choline oxidoreductase C-terminal" evidence="2">
    <location>
        <begin position="33"/>
        <end position="170"/>
    </location>
</feature>
<dbReference type="InterPro" id="IPR007867">
    <property type="entry name" value="GMC_OxRtase_C"/>
</dbReference>
<evidence type="ECO:0000259" key="2">
    <source>
        <dbReference type="Pfam" id="PF05199"/>
    </source>
</evidence>
<dbReference type="PANTHER" id="PTHR11552:SF147">
    <property type="entry name" value="CHOLINE DEHYDROGENASE, MITOCHONDRIAL"/>
    <property type="match status" value="1"/>
</dbReference>
<evidence type="ECO:0000313" key="3">
    <source>
        <dbReference type="EMBL" id="TGO83241.1"/>
    </source>
</evidence>
<dbReference type="InterPro" id="IPR036188">
    <property type="entry name" value="FAD/NAD-bd_sf"/>
</dbReference>
<comment type="caution">
    <text evidence="3">The sequence shown here is derived from an EMBL/GenBank/DDBJ whole genome shotgun (WGS) entry which is preliminary data.</text>
</comment>
<keyword evidence="4" id="KW-1185">Reference proteome</keyword>
<reference evidence="3 4" key="1">
    <citation type="submission" date="2017-12" db="EMBL/GenBank/DDBJ databases">
        <title>Comparative genomics of Botrytis spp.</title>
        <authorList>
            <person name="Valero-Jimenez C.A."/>
            <person name="Tapia P."/>
            <person name="Veloso J."/>
            <person name="Silva-Moreno E."/>
            <person name="Staats M."/>
            <person name="Valdes J.H."/>
            <person name="Van Kan J.A.L."/>
        </authorList>
    </citation>
    <scope>NUCLEOTIDE SEQUENCE [LARGE SCALE GENOMIC DNA]</scope>
    <source>
        <strain evidence="3 4">MUCL3349</strain>
    </source>
</reference>
<dbReference type="Proteomes" id="UP000297280">
    <property type="component" value="Unassembled WGS sequence"/>
</dbReference>
<dbReference type="AlphaFoldDB" id="A0A4Z1KAU2"/>
<sequence length="201" mass="22773">MVVRSHQSQIPARAMPPVTYPHATHQILTYRDHLKLNSTNPLEQPLINLNFLSIDLDLVALREGCQYVDDILMNGDGMKDIIGEDYPWPMPRNSEEVMHKMILERSPTGFHKLGLLSRSFHQTKTNTNNLPSRSCGTVRLGKPIDQGVVDHELRSFGVKNIRITDVAVFSCHPRLPNSKCNLHDRERGAGFIKAAHSDLYQ</sequence>
<dbReference type="GO" id="GO:0016614">
    <property type="term" value="F:oxidoreductase activity, acting on CH-OH group of donors"/>
    <property type="evidence" value="ECO:0007669"/>
    <property type="project" value="InterPro"/>
</dbReference>
<dbReference type="STRING" id="87229.A0A4Z1KAU2"/>
<dbReference type="PANTHER" id="PTHR11552">
    <property type="entry name" value="GLUCOSE-METHANOL-CHOLINE GMC OXIDOREDUCTASE"/>
    <property type="match status" value="1"/>
</dbReference>
<proteinExistence type="inferred from homology"/>
<dbReference type="InterPro" id="IPR012132">
    <property type="entry name" value="GMC_OxRdtase"/>
</dbReference>
<name>A0A4Z1KAU2_9HELO</name>
<evidence type="ECO:0000313" key="4">
    <source>
        <dbReference type="Proteomes" id="UP000297280"/>
    </source>
</evidence>
<dbReference type="GO" id="GO:0050660">
    <property type="term" value="F:flavin adenine dinucleotide binding"/>
    <property type="evidence" value="ECO:0007669"/>
    <property type="project" value="InterPro"/>
</dbReference>
<dbReference type="Gene3D" id="3.50.50.60">
    <property type="entry name" value="FAD/NAD(P)-binding domain"/>
    <property type="match status" value="1"/>
</dbReference>
<dbReference type="SUPFAM" id="SSF54373">
    <property type="entry name" value="FAD-linked reductases, C-terminal domain"/>
    <property type="match status" value="1"/>
</dbReference>
<comment type="similarity">
    <text evidence="1">Belongs to the GMC oxidoreductase family.</text>
</comment>
<gene>
    <name evidence="3" type="ORF">BPOR_0678g00060</name>
</gene>
<dbReference type="Gene3D" id="3.30.560.10">
    <property type="entry name" value="Glucose Oxidase, domain 3"/>
    <property type="match status" value="1"/>
</dbReference>
<dbReference type="Pfam" id="PF05199">
    <property type="entry name" value="GMC_oxred_C"/>
    <property type="match status" value="1"/>
</dbReference>
<accession>A0A4Z1KAU2</accession>
<protein>
    <recommendedName>
        <fullName evidence="2">Glucose-methanol-choline oxidoreductase C-terminal domain-containing protein</fullName>
    </recommendedName>
</protein>